<evidence type="ECO:0000313" key="2">
    <source>
        <dbReference type="Proteomes" id="UP000767446"/>
    </source>
</evidence>
<dbReference type="GO" id="GO:0003677">
    <property type="term" value="F:DNA binding"/>
    <property type="evidence" value="ECO:0007669"/>
    <property type="project" value="InterPro"/>
</dbReference>
<keyword evidence="1" id="KW-0255">Endonuclease</keyword>
<dbReference type="EC" id="3.1.21.-" evidence="1"/>
<organism evidence="1 2">
    <name type="scientific">Gomphosphaeria aponina SAG 52.96 = DSM 107014</name>
    <dbReference type="NCBI Taxonomy" id="1521640"/>
    <lineage>
        <taxon>Bacteria</taxon>
        <taxon>Bacillati</taxon>
        <taxon>Cyanobacteriota</taxon>
        <taxon>Cyanophyceae</taxon>
        <taxon>Oscillatoriophycideae</taxon>
        <taxon>Chroococcales</taxon>
        <taxon>Gomphosphaeriaceae</taxon>
        <taxon>Gomphosphaeria</taxon>
    </lineage>
</organism>
<protein>
    <submittedName>
        <fullName evidence="1">HindVP family restriction endonuclease</fullName>
        <ecNumber evidence="1">3.1.21.-</ecNumber>
    </submittedName>
</protein>
<dbReference type="Pfam" id="PF09519">
    <property type="entry name" value="RE_HindVP"/>
    <property type="match status" value="1"/>
</dbReference>
<dbReference type="EMBL" id="JADQBC010000071">
    <property type="protein sequence ID" value="MBR8828463.1"/>
    <property type="molecule type" value="Genomic_DNA"/>
</dbReference>
<reference evidence="1" key="1">
    <citation type="submission" date="2021-02" db="EMBL/GenBank/DDBJ databases">
        <title>Metagenome analyses of Stigonema ocellatum DSM 106950, Chlorogloea purpurea SAG 13.99 and Gomphosphaeria aponina DSM 107014.</title>
        <authorList>
            <person name="Marter P."/>
            <person name="Huang S."/>
        </authorList>
    </citation>
    <scope>NUCLEOTIDE SEQUENCE</scope>
    <source>
        <strain evidence="1">JP213</strain>
    </source>
</reference>
<dbReference type="GO" id="GO:0009307">
    <property type="term" value="P:DNA restriction-modification system"/>
    <property type="evidence" value="ECO:0007669"/>
    <property type="project" value="InterPro"/>
</dbReference>
<gene>
    <name evidence="1" type="ORF">DSM107014_11290</name>
</gene>
<dbReference type="AlphaFoldDB" id="A0A941JQ42"/>
<name>A0A941JQ42_9CHRO</name>
<evidence type="ECO:0000313" key="1">
    <source>
        <dbReference type="EMBL" id="MBR8828463.1"/>
    </source>
</evidence>
<proteinExistence type="predicted"/>
<dbReference type="Proteomes" id="UP000767446">
    <property type="component" value="Unassembled WGS sequence"/>
</dbReference>
<keyword evidence="1" id="KW-0540">Nuclease</keyword>
<keyword evidence="1" id="KW-0378">Hydrolase</keyword>
<sequence length="86" mass="9901">MLYDFAITGKIDYTNVINKISFNKKNDKAFALSGTKTYPYMKSEQLTHPRIKKDEIKNIILGGGEKFLSPERRFDAIILNTPNLFD</sequence>
<dbReference type="InterPro" id="IPR019044">
    <property type="entry name" value="Restrct_endonuc_II_HindVP"/>
</dbReference>
<comment type="caution">
    <text evidence="1">The sequence shown here is derived from an EMBL/GenBank/DDBJ whole genome shotgun (WGS) entry which is preliminary data.</text>
</comment>
<dbReference type="GO" id="GO:0009036">
    <property type="term" value="F:type II site-specific deoxyribonuclease activity"/>
    <property type="evidence" value="ECO:0007669"/>
    <property type="project" value="InterPro"/>
</dbReference>
<accession>A0A941JQ42</accession>